<dbReference type="PROSITE" id="PS50026">
    <property type="entry name" value="EGF_3"/>
    <property type="match status" value="3"/>
</dbReference>
<proteinExistence type="predicted"/>
<dbReference type="PANTHER" id="PTHR24044:SF502">
    <property type="entry name" value="ANTERIOR PHARYNX IN EXCESS PROTEIN 1-RELATED"/>
    <property type="match status" value="1"/>
</dbReference>
<dbReference type="SMART" id="SM00179">
    <property type="entry name" value="EGF_CA"/>
    <property type="match status" value="2"/>
</dbReference>
<evidence type="ECO:0000256" key="1">
    <source>
        <dbReference type="ARBA" id="ARBA00023157"/>
    </source>
</evidence>
<dbReference type="PANTHER" id="PTHR24044">
    <property type="entry name" value="NOTCH LIGAND FAMILY MEMBER"/>
    <property type="match status" value="1"/>
</dbReference>
<keyword evidence="4" id="KW-1133">Transmembrane helix</keyword>
<feature type="disulfide bond" evidence="2">
    <location>
        <begin position="320"/>
        <end position="337"/>
    </location>
</feature>
<feature type="domain" description="EGF-like" evidence="5">
    <location>
        <begin position="194"/>
        <end position="233"/>
    </location>
</feature>
<accession>A0A8S4Q357</accession>
<dbReference type="InterPro" id="IPR050906">
    <property type="entry name" value="Notch_signaling"/>
</dbReference>
<dbReference type="InterPro" id="IPR001881">
    <property type="entry name" value="EGF-like_Ca-bd_dom"/>
</dbReference>
<feature type="transmembrane region" description="Helical" evidence="4">
    <location>
        <begin position="366"/>
        <end position="389"/>
    </location>
</feature>
<evidence type="ECO:0000313" key="7">
    <source>
        <dbReference type="Proteomes" id="UP000749559"/>
    </source>
</evidence>
<dbReference type="InterPro" id="IPR018097">
    <property type="entry name" value="EGF_Ca-bd_CS"/>
</dbReference>
<keyword evidence="4" id="KW-0472">Membrane</keyword>
<feature type="compositionally biased region" description="Polar residues" evidence="3">
    <location>
        <begin position="542"/>
        <end position="560"/>
    </location>
</feature>
<keyword evidence="2" id="KW-0245">EGF-like domain</keyword>
<protein>
    <recommendedName>
        <fullName evidence="5">EGF-like domain-containing protein</fullName>
    </recommendedName>
</protein>
<reference evidence="6" key="1">
    <citation type="submission" date="2022-03" db="EMBL/GenBank/DDBJ databases">
        <authorList>
            <person name="Martin C."/>
        </authorList>
    </citation>
    <scope>NUCLEOTIDE SEQUENCE</scope>
</reference>
<dbReference type="Pfam" id="PF00008">
    <property type="entry name" value="EGF"/>
    <property type="match status" value="3"/>
</dbReference>
<dbReference type="Gene3D" id="2.10.25.10">
    <property type="entry name" value="Laminin"/>
    <property type="match status" value="3"/>
</dbReference>
<dbReference type="SUPFAM" id="SSF57196">
    <property type="entry name" value="EGF/Laminin"/>
    <property type="match status" value="3"/>
</dbReference>
<dbReference type="InterPro" id="IPR000152">
    <property type="entry name" value="EGF-type_Asp/Asn_hydroxyl_site"/>
</dbReference>
<feature type="domain" description="EGF-like" evidence="5">
    <location>
        <begin position="310"/>
        <end position="349"/>
    </location>
</feature>
<keyword evidence="1 2" id="KW-1015">Disulfide bond</keyword>
<keyword evidence="4" id="KW-0812">Transmembrane</keyword>
<organism evidence="6 7">
    <name type="scientific">Owenia fusiformis</name>
    <name type="common">Polychaete worm</name>
    <dbReference type="NCBI Taxonomy" id="6347"/>
    <lineage>
        <taxon>Eukaryota</taxon>
        <taxon>Metazoa</taxon>
        <taxon>Spiralia</taxon>
        <taxon>Lophotrochozoa</taxon>
        <taxon>Annelida</taxon>
        <taxon>Polychaeta</taxon>
        <taxon>Sedentaria</taxon>
        <taxon>Canalipalpata</taxon>
        <taxon>Sabellida</taxon>
        <taxon>Oweniida</taxon>
        <taxon>Oweniidae</taxon>
        <taxon>Owenia</taxon>
    </lineage>
</organism>
<feature type="disulfide bond" evidence="2">
    <location>
        <begin position="223"/>
        <end position="232"/>
    </location>
</feature>
<name>A0A8S4Q357_OWEFU</name>
<dbReference type="Proteomes" id="UP000749559">
    <property type="component" value="Unassembled WGS sequence"/>
</dbReference>
<feature type="region of interest" description="Disordered" evidence="3">
    <location>
        <begin position="540"/>
        <end position="592"/>
    </location>
</feature>
<dbReference type="AlphaFoldDB" id="A0A8S4Q357"/>
<dbReference type="SMART" id="SM00181">
    <property type="entry name" value="EGF"/>
    <property type="match status" value="4"/>
</dbReference>
<dbReference type="PROSITE" id="PS01186">
    <property type="entry name" value="EGF_2"/>
    <property type="match status" value="2"/>
</dbReference>
<keyword evidence="7" id="KW-1185">Reference proteome</keyword>
<evidence type="ECO:0000256" key="3">
    <source>
        <dbReference type="SAM" id="MobiDB-lite"/>
    </source>
</evidence>
<evidence type="ECO:0000313" key="6">
    <source>
        <dbReference type="EMBL" id="CAH1801232.1"/>
    </source>
</evidence>
<feature type="disulfide bond" evidence="2">
    <location>
        <begin position="265"/>
        <end position="274"/>
    </location>
</feature>
<dbReference type="EMBL" id="CAIIXF020000012">
    <property type="protein sequence ID" value="CAH1801232.1"/>
    <property type="molecule type" value="Genomic_DNA"/>
</dbReference>
<feature type="disulfide bond" evidence="2">
    <location>
        <begin position="246"/>
        <end position="263"/>
    </location>
</feature>
<dbReference type="GO" id="GO:0005112">
    <property type="term" value="F:Notch binding"/>
    <property type="evidence" value="ECO:0007669"/>
    <property type="project" value="TreeGrafter"/>
</dbReference>
<dbReference type="GO" id="GO:0005509">
    <property type="term" value="F:calcium ion binding"/>
    <property type="evidence" value="ECO:0007669"/>
    <property type="project" value="InterPro"/>
</dbReference>
<feature type="disulfide bond" evidence="2">
    <location>
        <begin position="339"/>
        <end position="348"/>
    </location>
</feature>
<dbReference type="CDD" id="cd00054">
    <property type="entry name" value="EGF_CA"/>
    <property type="match status" value="2"/>
</dbReference>
<dbReference type="PROSITE" id="PS01187">
    <property type="entry name" value="EGF_CA"/>
    <property type="match status" value="1"/>
</dbReference>
<feature type="domain" description="EGF-like" evidence="5">
    <location>
        <begin position="236"/>
        <end position="275"/>
    </location>
</feature>
<feature type="compositionally biased region" description="Polar residues" evidence="3">
    <location>
        <begin position="451"/>
        <end position="471"/>
    </location>
</feature>
<evidence type="ECO:0000256" key="2">
    <source>
        <dbReference type="PROSITE-ProRule" id="PRU00076"/>
    </source>
</evidence>
<dbReference type="InterPro" id="IPR000742">
    <property type="entry name" value="EGF"/>
</dbReference>
<feature type="region of interest" description="Disordered" evidence="3">
    <location>
        <begin position="448"/>
        <end position="503"/>
    </location>
</feature>
<evidence type="ECO:0000256" key="4">
    <source>
        <dbReference type="SAM" id="Phobius"/>
    </source>
</evidence>
<comment type="caution">
    <text evidence="2">Lacks conserved residue(s) required for the propagation of feature annotation.</text>
</comment>
<dbReference type="PROSITE" id="PS00010">
    <property type="entry name" value="ASX_HYDROXYL"/>
    <property type="match status" value="1"/>
</dbReference>
<feature type="compositionally biased region" description="Polar residues" evidence="3">
    <location>
        <begin position="570"/>
        <end position="592"/>
    </location>
</feature>
<dbReference type="OrthoDB" id="430340at2759"/>
<dbReference type="PROSITE" id="PS00022">
    <property type="entry name" value="EGF_1"/>
    <property type="match status" value="2"/>
</dbReference>
<gene>
    <name evidence="6" type="ORF">OFUS_LOCUS25043</name>
</gene>
<comment type="caution">
    <text evidence="6">The sequence shown here is derived from an EMBL/GenBank/DDBJ whole genome shotgun (WGS) entry which is preliminary data.</text>
</comment>
<evidence type="ECO:0000259" key="5">
    <source>
        <dbReference type="PROSITE" id="PS50026"/>
    </source>
</evidence>
<sequence length="633" mass="70640">MVIFLGKRLAVTVRHCSLVLTARVILLAAITIHIHDATAISDSDTDYGMANQCLDGQTTLNLTNNRNINIYLKRSGMILENPLTCTIKFIYTTQGSMYVRFFGNYKIGLTGFFGISMRQRNKEGITIYHKTPEGYEYVVGRATANWFGAKGSLFEHYPRSMARLSTMKIETPFFIFYTGDPGDDNFQIQISHNDFNQCDDNKMSPCLNGGTCIDGHMNYTCICKIGYLGDRCAEKVRPSCSIGTPCSNHNQKCIQLNNTHHRCDCITGYNGPNCMESVCEPNPCLNGAECIIVTKARCICENGYRGPFCQSHVCQVQNPCRNGGTCISITRWPGYDCTCTSGYRGDTCSAVRSYYKKKPQPLGSRVIAGIVFASLFGAAAIIVALFFIIRRYRKPPSSPYREPNSIGYGTHTWQNANDHIHPPVRDHPTLTPEQTHRAEIRGMLRDLGREGNQSNANRIDHNSTSQPTTRELNPIRSVNLDNNSLPVRYDPNGSPPDYTEALDDRYKLPSPEITEEPPPSYDTVHLNALRLENDFYPRALNNEHSNASSSEQRTLRGGSTENNNNEELNSDVQSPQTTDQSDSPRSPGNNTQINLNTLAMPTRNIHDTTVNTVNSNPAVIDNVPIEDLEETIL</sequence>